<sequence length="563" mass="61924">MWWASIGADEVRLAWHDSRRAPGWLTVGAIAVFWPVSGFSLLPVTVAVGAWVALMMSTRGIWRWRTRRAVRRLGRRAIGVLALAVLAWEAGLWGWLLAVGLWLIGAGLTDQWRARERLLSWLVDRVAATVREDPERFDVVAADWAGTRLVAAEVEYGTGIRAEEPAVRDKVAAAISWALRHEGRYRVNWPAGTTRLEISADPPLPRSVDEQDFGDVPGIPIGVTDEEHAHGFVDSIDPDSGDLVTSLPIAMVNPADAQKHYMVIGGTGAGKSVWMRGFIARALRMKFFPGGVFILDGKSGSDFVVFEGREGVHCVARDPEEWSKAIREIVSLMRSRYDEDAEYQRGNRSKPAMPRYLVVIDEIQVIREILGKADFDPFLQQISRQMRASEGRLMIATQRPDTDDSMPGPVRDMLEERIVLGFVSPEGARMAFGKDWRVLVDDYGASSVPGRGMARVGGTILRLQGFHLRSIREHPEVERYYPPKVGQDAADAAERAGTPRARWAPPTATPDPPPGVPAGVGESQPDAANGETEKADRTTTDGADTPPRGDQGGAAPRRPRTTV</sequence>
<dbReference type="InterPro" id="IPR002543">
    <property type="entry name" value="FtsK_dom"/>
</dbReference>
<dbReference type="SUPFAM" id="SSF52540">
    <property type="entry name" value="P-loop containing nucleoside triphosphate hydrolases"/>
    <property type="match status" value="1"/>
</dbReference>
<dbReference type="EMBL" id="FOGI01000002">
    <property type="protein sequence ID" value="SER19751.1"/>
    <property type="molecule type" value="Genomic_DNA"/>
</dbReference>
<organism evidence="7 8">
    <name type="scientific">Actinokineospora terrae</name>
    <dbReference type="NCBI Taxonomy" id="155974"/>
    <lineage>
        <taxon>Bacteria</taxon>
        <taxon>Bacillati</taxon>
        <taxon>Actinomycetota</taxon>
        <taxon>Actinomycetes</taxon>
        <taxon>Pseudonocardiales</taxon>
        <taxon>Pseudonocardiaceae</taxon>
        <taxon>Actinokineospora</taxon>
    </lineage>
</organism>
<evidence type="ECO:0000256" key="5">
    <source>
        <dbReference type="SAM" id="Phobius"/>
    </source>
</evidence>
<dbReference type="CDD" id="cd01127">
    <property type="entry name" value="TrwB_TraG_TraD_VirD4"/>
    <property type="match status" value="1"/>
</dbReference>
<keyword evidence="5" id="KW-0472">Membrane</keyword>
<feature type="binding site" evidence="3">
    <location>
        <begin position="265"/>
        <end position="272"/>
    </location>
    <ligand>
        <name>ATP</name>
        <dbReference type="ChEBI" id="CHEBI:30616"/>
    </ligand>
</feature>
<feature type="transmembrane region" description="Helical" evidence="5">
    <location>
        <begin position="77"/>
        <end position="104"/>
    </location>
</feature>
<dbReference type="SMART" id="SM00382">
    <property type="entry name" value="AAA"/>
    <property type="match status" value="1"/>
</dbReference>
<dbReference type="AlphaFoldDB" id="A0A1H9M857"/>
<dbReference type="STRING" id="155974.SAMN04487818_1028"/>
<evidence type="ECO:0000256" key="1">
    <source>
        <dbReference type="ARBA" id="ARBA00022741"/>
    </source>
</evidence>
<dbReference type="Pfam" id="PF01580">
    <property type="entry name" value="FtsK_SpoIIIE"/>
    <property type="match status" value="1"/>
</dbReference>
<keyword evidence="8" id="KW-1185">Reference proteome</keyword>
<evidence type="ECO:0000256" key="2">
    <source>
        <dbReference type="ARBA" id="ARBA00022840"/>
    </source>
</evidence>
<dbReference type="Proteomes" id="UP000199051">
    <property type="component" value="Unassembled WGS sequence"/>
</dbReference>
<reference evidence="8" key="1">
    <citation type="submission" date="2016-10" db="EMBL/GenBank/DDBJ databases">
        <authorList>
            <person name="Varghese N."/>
            <person name="Submissions S."/>
        </authorList>
    </citation>
    <scope>NUCLEOTIDE SEQUENCE [LARGE SCALE GENOMIC DNA]</scope>
    <source>
        <strain evidence="8">DSM 44260</strain>
    </source>
</reference>
<keyword evidence="2 3" id="KW-0067">ATP-binding</keyword>
<evidence type="ECO:0000313" key="8">
    <source>
        <dbReference type="Proteomes" id="UP000199051"/>
    </source>
</evidence>
<evidence type="ECO:0000259" key="6">
    <source>
        <dbReference type="PROSITE" id="PS50901"/>
    </source>
</evidence>
<dbReference type="InterPro" id="IPR027417">
    <property type="entry name" value="P-loop_NTPase"/>
</dbReference>
<evidence type="ECO:0000256" key="4">
    <source>
        <dbReference type="SAM" id="MobiDB-lite"/>
    </source>
</evidence>
<dbReference type="InterPro" id="IPR003593">
    <property type="entry name" value="AAA+_ATPase"/>
</dbReference>
<dbReference type="PROSITE" id="PS50901">
    <property type="entry name" value="FTSK"/>
    <property type="match status" value="1"/>
</dbReference>
<evidence type="ECO:0000313" key="7">
    <source>
        <dbReference type="EMBL" id="SER19751.1"/>
    </source>
</evidence>
<dbReference type="Gene3D" id="3.40.50.300">
    <property type="entry name" value="P-loop containing nucleotide triphosphate hydrolases"/>
    <property type="match status" value="1"/>
</dbReference>
<dbReference type="InterPro" id="IPR050206">
    <property type="entry name" value="FtsK/SpoIIIE/SftA"/>
</dbReference>
<protein>
    <submittedName>
        <fullName evidence="7">FtsK/SpoIIIE family protein</fullName>
    </submittedName>
</protein>
<keyword evidence="1 3" id="KW-0547">Nucleotide-binding</keyword>
<feature type="transmembrane region" description="Helical" evidence="5">
    <location>
        <begin position="32"/>
        <end position="56"/>
    </location>
</feature>
<keyword evidence="5" id="KW-0812">Transmembrane</keyword>
<evidence type="ECO:0000256" key="3">
    <source>
        <dbReference type="PROSITE-ProRule" id="PRU00289"/>
    </source>
</evidence>
<feature type="compositionally biased region" description="Low complexity" evidence="4">
    <location>
        <begin position="495"/>
        <end position="506"/>
    </location>
</feature>
<feature type="region of interest" description="Disordered" evidence="4">
    <location>
        <begin position="479"/>
        <end position="563"/>
    </location>
</feature>
<dbReference type="GO" id="GO:0005524">
    <property type="term" value="F:ATP binding"/>
    <property type="evidence" value="ECO:0007669"/>
    <property type="project" value="UniProtKB-UniRule"/>
</dbReference>
<dbReference type="PANTHER" id="PTHR22683:SF47">
    <property type="entry name" value="FTSK DOMAIN-CONTAINING PROTEIN YDCQ"/>
    <property type="match status" value="1"/>
</dbReference>
<dbReference type="PANTHER" id="PTHR22683">
    <property type="entry name" value="SPORULATION PROTEIN RELATED"/>
    <property type="match status" value="1"/>
</dbReference>
<feature type="domain" description="FtsK" evidence="6">
    <location>
        <begin position="246"/>
        <end position="429"/>
    </location>
</feature>
<keyword evidence="5" id="KW-1133">Transmembrane helix</keyword>
<feature type="compositionally biased region" description="Pro residues" evidence="4">
    <location>
        <begin position="507"/>
        <end position="516"/>
    </location>
</feature>
<name>A0A1H9M857_9PSEU</name>
<proteinExistence type="predicted"/>
<dbReference type="GO" id="GO:0003677">
    <property type="term" value="F:DNA binding"/>
    <property type="evidence" value="ECO:0007669"/>
    <property type="project" value="InterPro"/>
</dbReference>
<gene>
    <name evidence="7" type="ORF">SAMN04487818_1028</name>
</gene>
<accession>A0A1H9M857</accession>